<dbReference type="EMBL" id="SOAG01000022">
    <property type="protein sequence ID" value="TDS55304.1"/>
    <property type="molecule type" value="Genomic_DNA"/>
</dbReference>
<dbReference type="Proteomes" id="UP000295215">
    <property type="component" value="Unassembled WGS sequence"/>
</dbReference>
<keyword evidence="3" id="KW-0645">Protease</keyword>
<evidence type="ECO:0000259" key="2">
    <source>
        <dbReference type="Pfam" id="PF14343"/>
    </source>
</evidence>
<comment type="caution">
    <text evidence="3">The sequence shown here is derived from an EMBL/GenBank/DDBJ whole genome shotgun (WGS) entry which is preliminary data.</text>
</comment>
<keyword evidence="4" id="KW-1185">Reference proteome</keyword>
<name>A0A4R7EWF5_9FLAO</name>
<keyword evidence="3" id="KW-0378">Hydrolase</keyword>
<gene>
    <name evidence="3" type="ORF">C8P70_12224</name>
</gene>
<feature type="domain" description="PrcB C-terminal" evidence="2">
    <location>
        <begin position="97"/>
        <end position="150"/>
    </location>
</feature>
<dbReference type="OrthoDB" id="1447404at2"/>
<feature type="chain" id="PRO_5020553447" evidence="1">
    <location>
        <begin position="23"/>
        <end position="162"/>
    </location>
</feature>
<sequence length="162" mass="18163">MYKMKKFLIVACLALGMTACSNDDNKQDKGFESVIITMDNVMQGSLIAKGEMGGPYFADELFTVITNQTDWQNLIDQMNSVDPTAPETDVDFNNYEVIAVFDEGKTTGGYSIDIINITEFEKEIEVEVDRLHKGNDTQIATKPFHIVKIPKINKPVVFVEVD</sequence>
<keyword evidence="1" id="KW-0732">Signal</keyword>
<evidence type="ECO:0000256" key="1">
    <source>
        <dbReference type="SAM" id="SignalP"/>
    </source>
</evidence>
<dbReference type="GO" id="GO:0006508">
    <property type="term" value="P:proteolysis"/>
    <property type="evidence" value="ECO:0007669"/>
    <property type="project" value="UniProtKB-KW"/>
</dbReference>
<dbReference type="GO" id="GO:0008233">
    <property type="term" value="F:peptidase activity"/>
    <property type="evidence" value="ECO:0007669"/>
    <property type="project" value="UniProtKB-KW"/>
</dbReference>
<dbReference type="Pfam" id="PF14343">
    <property type="entry name" value="PrcB_C"/>
    <property type="match status" value="1"/>
</dbReference>
<dbReference type="InterPro" id="IPR025748">
    <property type="entry name" value="PrcB_C_dom"/>
</dbReference>
<dbReference type="AlphaFoldDB" id="A0A4R7EWF5"/>
<evidence type="ECO:0000313" key="4">
    <source>
        <dbReference type="Proteomes" id="UP000295215"/>
    </source>
</evidence>
<proteinExistence type="predicted"/>
<accession>A0A4R7EWF5</accession>
<organism evidence="3 4">
    <name type="scientific">Myroides indicus</name>
    <dbReference type="NCBI Taxonomy" id="1323422"/>
    <lineage>
        <taxon>Bacteria</taxon>
        <taxon>Pseudomonadati</taxon>
        <taxon>Bacteroidota</taxon>
        <taxon>Flavobacteriia</taxon>
        <taxon>Flavobacteriales</taxon>
        <taxon>Flavobacteriaceae</taxon>
        <taxon>Myroides</taxon>
    </lineage>
</organism>
<feature type="signal peptide" evidence="1">
    <location>
        <begin position="1"/>
        <end position="22"/>
    </location>
</feature>
<protein>
    <submittedName>
        <fullName evidence="3">Protease stability complex PrcB-like protein</fullName>
    </submittedName>
</protein>
<dbReference type="PROSITE" id="PS51257">
    <property type="entry name" value="PROKAR_LIPOPROTEIN"/>
    <property type="match status" value="1"/>
</dbReference>
<evidence type="ECO:0000313" key="3">
    <source>
        <dbReference type="EMBL" id="TDS55304.1"/>
    </source>
</evidence>
<reference evidence="3 4" key="1">
    <citation type="submission" date="2019-03" db="EMBL/GenBank/DDBJ databases">
        <title>Genomic Encyclopedia of Archaeal and Bacterial Type Strains, Phase II (KMG-II): from individual species to whole genera.</title>
        <authorList>
            <person name="Goeker M."/>
        </authorList>
    </citation>
    <scope>NUCLEOTIDE SEQUENCE [LARGE SCALE GENOMIC DNA]</scope>
    <source>
        <strain evidence="3 4">DSM 28213</strain>
    </source>
</reference>